<protein>
    <submittedName>
        <fullName evidence="6">Signal transduction histidine-protein kinase/phosphatase UhpB</fullName>
        <ecNumber evidence="6">2.7.13.3</ecNumber>
    </submittedName>
</protein>
<keyword evidence="4" id="KW-0812">Transmembrane</keyword>
<dbReference type="CDD" id="cd16917">
    <property type="entry name" value="HATPase_UhpB-NarQ-NarX-like"/>
    <property type="match status" value="1"/>
</dbReference>
<dbReference type="Gene3D" id="3.30.565.10">
    <property type="entry name" value="Histidine kinase-like ATPase, C-terminal domain"/>
    <property type="match status" value="1"/>
</dbReference>
<keyword evidence="7" id="KW-1185">Reference proteome</keyword>
<evidence type="ECO:0000313" key="7">
    <source>
        <dbReference type="Proteomes" id="UP000317763"/>
    </source>
</evidence>
<dbReference type="EMBL" id="VJOM01000023">
    <property type="protein sequence ID" value="TSE30365.1"/>
    <property type="molecule type" value="Genomic_DNA"/>
</dbReference>
<feature type="transmembrane region" description="Helical" evidence="4">
    <location>
        <begin position="54"/>
        <end position="75"/>
    </location>
</feature>
<feature type="transmembrane region" description="Helical" evidence="4">
    <location>
        <begin position="87"/>
        <end position="105"/>
    </location>
</feature>
<dbReference type="PANTHER" id="PTHR24421">
    <property type="entry name" value="NITRATE/NITRITE SENSOR PROTEIN NARX-RELATED"/>
    <property type="match status" value="1"/>
</dbReference>
<feature type="domain" description="Histidine kinase/HSP90-like ATPase" evidence="5">
    <location>
        <begin position="280"/>
        <end position="375"/>
    </location>
</feature>
<dbReference type="SMART" id="SM00387">
    <property type="entry name" value="HATPase_c"/>
    <property type="match status" value="1"/>
</dbReference>
<feature type="transmembrane region" description="Helical" evidence="4">
    <location>
        <begin position="125"/>
        <end position="146"/>
    </location>
</feature>
<dbReference type="Pfam" id="PF02518">
    <property type="entry name" value="HATPase_c"/>
    <property type="match status" value="1"/>
</dbReference>
<keyword evidence="2 6" id="KW-0418">Kinase</keyword>
<dbReference type="GO" id="GO:0004673">
    <property type="term" value="F:protein histidine kinase activity"/>
    <property type="evidence" value="ECO:0007669"/>
    <property type="project" value="UniProtKB-EC"/>
</dbReference>
<dbReference type="EC" id="2.7.13.3" evidence="6"/>
<dbReference type="PANTHER" id="PTHR24421:SF58">
    <property type="entry name" value="SIGNAL TRANSDUCTION HISTIDINE-PROTEIN KINASE_PHOSPHATASE UHPB"/>
    <property type="match status" value="1"/>
</dbReference>
<evidence type="ECO:0000256" key="3">
    <source>
        <dbReference type="ARBA" id="ARBA00023012"/>
    </source>
</evidence>
<gene>
    <name evidence="6" type="primary">uhpB</name>
    <name evidence="6" type="ORF">Ttaiw_01927</name>
</gene>
<comment type="caution">
    <text evidence="6">The sequence shown here is derived from an EMBL/GenBank/DDBJ whole genome shotgun (WGS) entry which is preliminary data.</text>
</comment>
<reference evidence="6 7" key="1">
    <citation type="submission" date="2019-07" db="EMBL/GenBank/DDBJ databases">
        <title>Tepidimonas taiwanensis I1-1 draft genome.</title>
        <authorList>
            <person name="Da Costa M.S."/>
            <person name="Froufe H.J.C."/>
            <person name="Egas C."/>
            <person name="Albuquerque L."/>
        </authorList>
    </citation>
    <scope>NUCLEOTIDE SEQUENCE [LARGE SCALE GENOMIC DNA]</scope>
    <source>
        <strain evidence="6 7">I1-1</strain>
    </source>
</reference>
<evidence type="ECO:0000256" key="4">
    <source>
        <dbReference type="SAM" id="Phobius"/>
    </source>
</evidence>
<evidence type="ECO:0000313" key="6">
    <source>
        <dbReference type="EMBL" id="TSE30365.1"/>
    </source>
</evidence>
<accession>A0A554X3I2</accession>
<keyword evidence="1 6" id="KW-0808">Transferase</keyword>
<dbReference type="STRING" id="307486.GCA_000807215_01944"/>
<proteinExistence type="predicted"/>
<dbReference type="GO" id="GO:0000160">
    <property type="term" value="P:phosphorelay signal transduction system"/>
    <property type="evidence" value="ECO:0007669"/>
    <property type="project" value="UniProtKB-KW"/>
</dbReference>
<dbReference type="Proteomes" id="UP000317763">
    <property type="component" value="Unassembled WGS sequence"/>
</dbReference>
<name>A0A554X3I2_9BURK</name>
<evidence type="ECO:0000259" key="5">
    <source>
        <dbReference type="SMART" id="SM00387"/>
    </source>
</evidence>
<sequence>MVGGVLVVLLAWSVARALRQNGLLWAAAAAGLHALYGWSWVAGPWSLQTGEEGGGLRLVLGGACLAALLVTLWVLMRLAHSSGGGTAAVGWTALSALVDAALVAHDSGLVTLGGPQTLAVWGRGLAVVALGVAVLAWGLAQIDALLRSNGVLREELNRYAAEWRGMTERLRRAQRQHDVDRERRRIMREMHDGLGSQLVQALNLVRQSPDVVARASIEPLLVQALDELRLTLDSLEPMEGDLPAVLGTIRQRLGPTLEAAGIELRWAVQDVAPLPMLDSRGVLHLFRCLQEIFANIVKHAHARTVTVATWQHRDFVLLTVEDDGQGMPPGTLSGAQGRGVRNVLARATKIGATVRFYDAHPGTGVRFCFSLRLGRPDAS</sequence>
<dbReference type="SUPFAM" id="SSF55874">
    <property type="entry name" value="ATPase domain of HSP90 chaperone/DNA topoisomerase II/histidine kinase"/>
    <property type="match status" value="1"/>
</dbReference>
<organism evidence="6 7">
    <name type="scientific">Tepidimonas taiwanensis</name>
    <dbReference type="NCBI Taxonomy" id="307486"/>
    <lineage>
        <taxon>Bacteria</taxon>
        <taxon>Pseudomonadati</taxon>
        <taxon>Pseudomonadota</taxon>
        <taxon>Betaproteobacteria</taxon>
        <taxon>Burkholderiales</taxon>
        <taxon>Tepidimonas</taxon>
    </lineage>
</organism>
<evidence type="ECO:0000256" key="2">
    <source>
        <dbReference type="ARBA" id="ARBA00022777"/>
    </source>
</evidence>
<dbReference type="InterPro" id="IPR003594">
    <property type="entry name" value="HATPase_dom"/>
</dbReference>
<keyword evidence="4" id="KW-0472">Membrane</keyword>
<dbReference type="InterPro" id="IPR050482">
    <property type="entry name" value="Sensor_HK_TwoCompSys"/>
</dbReference>
<evidence type="ECO:0000256" key="1">
    <source>
        <dbReference type="ARBA" id="ARBA00022679"/>
    </source>
</evidence>
<keyword evidence="3" id="KW-0902">Two-component regulatory system</keyword>
<dbReference type="AlphaFoldDB" id="A0A554X3I2"/>
<keyword evidence="4" id="KW-1133">Transmembrane helix</keyword>
<dbReference type="InterPro" id="IPR036890">
    <property type="entry name" value="HATPase_C_sf"/>
</dbReference>